<proteinExistence type="inferred from homology"/>
<evidence type="ECO:0000313" key="9">
    <source>
        <dbReference type="Proteomes" id="UP001200430"/>
    </source>
</evidence>
<evidence type="ECO:0000256" key="2">
    <source>
        <dbReference type="ARBA" id="ARBA00022723"/>
    </source>
</evidence>
<feature type="domain" description="MPN" evidence="7">
    <location>
        <begin position="97"/>
        <end position="214"/>
    </location>
</feature>
<evidence type="ECO:0000313" key="8">
    <source>
        <dbReference type="EMBL" id="MCF4141443.1"/>
    </source>
</evidence>
<dbReference type="RefSeq" id="WP_236097867.1">
    <property type="nucleotide sequence ID" value="NZ_JAKGUD010000001.1"/>
</dbReference>
<dbReference type="InterPro" id="IPR025657">
    <property type="entry name" value="RadC_JAB"/>
</dbReference>
<keyword evidence="3" id="KW-0378">Hydrolase</keyword>
<evidence type="ECO:0000259" key="7">
    <source>
        <dbReference type="PROSITE" id="PS50249"/>
    </source>
</evidence>
<comment type="similarity">
    <text evidence="6">Belongs to the UPF0758 family.</text>
</comment>
<dbReference type="InterPro" id="IPR037518">
    <property type="entry name" value="MPN"/>
</dbReference>
<dbReference type="Gene3D" id="3.40.140.10">
    <property type="entry name" value="Cytidine Deaminase, domain 2"/>
    <property type="match status" value="1"/>
</dbReference>
<dbReference type="InterPro" id="IPR010994">
    <property type="entry name" value="RuvA_2-like"/>
</dbReference>
<comment type="caution">
    <text evidence="8">The sequence shown here is derived from an EMBL/GenBank/DDBJ whole genome shotgun (WGS) entry which is preliminary data.</text>
</comment>
<dbReference type="Pfam" id="PF20582">
    <property type="entry name" value="UPF0758_N"/>
    <property type="match status" value="1"/>
</dbReference>
<protein>
    <submittedName>
        <fullName evidence="8">DNA repair protein RadC</fullName>
    </submittedName>
</protein>
<sequence length="214" mass="23427">MTEDQLPRERLFSNGATALNDVELLAILLRTGGGGEDVLGLSESILDGFGGLGGLTRASVKEYLSFKGIGNAKAASLAAAVEIGRRLAIYNGRDPSRPLSWRDELRNIQVRLSDEPREFIVAIFLGDRERFLSKEMISFGGPDGASLDIRHFMRVAVRLDAYGVVLVHNHPDGSLESSAEDRTLTRIVRERLDALGIRFHGHYIVSRLGIAAVE</sequence>
<dbReference type="NCBIfam" id="TIGR00608">
    <property type="entry name" value="radc"/>
    <property type="match status" value="1"/>
</dbReference>
<dbReference type="EMBL" id="JAKGUD010000001">
    <property type="protein sequence ID" value="MCF4141443.1"/>
    <property type="molecule type" value="Genomic_DNA"/>
</dbReference>
<keyword evidence="2" id="KW-0479">Metal-binding</keyword>
<name>A0ABS9EJR1_9BACT</name>
<dbReference type="PROSITE" id="PS50249">
    <property type="entry name" value="MPN"/>
    <property type="match status" value="1"/>
</dbReference>
<organism evidence="8 9">
    <name type="scientific">Dethiosulfovibrio marinus</name>
    <dbReference type="NCBI Taxonomy" id="133532"/>
    <lineage>
        <taxon>Bacteria</taxon>
        <taxon>Thermotogati</taxon>
        <taxon>Synergistota</taxon>
        <taxon>Synergistia</taxon>
        <taxon>Synergistales</taxon>
        <taxon>Dethiosulfovibrionaceae</taxon>
        <taxon>Dethiosulfovibrio</taxon>
    </lineage>
</organism>
<dbReference type="PANTHER" id="PTHR30471">
    <property type="entry name" value="DNA REPAIR PROTEIN RADC"/>
    <property type="match status" value="1"/>
</dbReference>
<evidence type="ECO:0000256" key="1">
    <source>
        <dbReference type="ARBA" id="ARBA00022670"/>
    </source>
</evidence>
<dbReference type="Proteomes" id="UP001200430">
    <property type="component" value="Unassembled WGS sequence"/>
</dbReference>
<keyword evidence="9" id="KW-1185">Reference proteome</keyword>
<keyword evidence="5" id="KW-0482">Metalloprotease</keyword>
<evidence type="ECO:0000256" key="6">
    <source>
        <dbReference type="RuleBase" id="RU003797"/>
    </source>
</evidence>
<evidence type="ECO:0000256" key="5">
    <source>
        <dbReference type="ARBA" id="ARBA00023049"/>
    </source>
</evidence>
<dbReference type="InterPro" id="IPR001405">
    <property type="entry name" value="UPF0758"/>
</dbReference>
<dbReference type="SUPFAM" id="SSF47781">
    <property type="entry name" value="RuvA domain 2-like"/>
    <property type="match status" value="1"/>
</dbReference>
<gene>
    <name evidence="8" type="primary">radC</name>
    <name evidence="8" type="ORF">L2W38_01250</name>
</gene>
<dbReference type="Pfam" id="PF04002">
    <property type="entry name" value="RadC"/>
    <property type="match status" value="1"/>
</dbReference>
<evidence type="ECO:0000256" key="3">
    <source>
        <dbReference type="ARBA" id="ARBA00022801"/>
    </source>
</evidence>
<keyword evidence="1" id="KW-0645">Protease</keyword>
<reference evidence="8 9" key="1">
    <citation type="submission" date="2022-01" db="EMBL/GenBank/DDBJ databases">
        <title>Dethiosulfovibrio faecalis sp. nov., a novel proteolytic, non-sulfur-reducing bacterium isolated from a marine aquaculture solid waste bioreactor.</title>
        <authorList>
            <person name="Grabowski S."/>
            <person name="Apolinario E."/>
            <person name="Schneider N."/>
            <person name="Marshall C.W."/>
            <person name="Sowers K.R."/>
        </authorList>
    </citation>
    <scope>NUCLEOTIDE SEQUENCE [LARGE SCALE GENOMIC DNA]</scope>
    <source>
        <strain evidence="8 9">DSM 12537</strain>
    </source>
</reference>
<evidence type="ECO:0000256" key="4">
    <source>
        <dbReference type="ARBA" id="ARBA00022833"/>
    </source>
</evidence>
<accession>A0ABS9EJR1</accession>
<dbReference type="PANTHER" id="PTHR30471:SF3">
    <property type="entry name" value="UPF0758 PROTEIN YEES-RELATED"/>
    <property type="match status" value="1"/>
</dbReference>
<dbReference type="InterPro" id="IPR046778">
    <property type="entry name" value="UPF0758_N"/>
</dbReference>
<keyword evidence="4" id="KW-0862">Zinc</keyword>